<dbReference type="KEGG" id="bspl:114851655"/>
<comment type="subcellular location">
    <subcellularLocation>
        <location evidence="1">Nucleus</location>
    </subcellularLocation>
</comment>
<keyword evidence="5 9" id="KW-0863">Zinc-finger</keyword>
<feature type="compositionally biased region" description="Polar residues" evidence="11">
    <location>
        <begin position="195"/>
        <end position="207"/>
    </location>
</feature>
<keyword evidence="6" id="KW-0862">Zinc</keyword>
<dbReference type="GO" id="GO:0008270">
    <property type="term" value="F:zinc ion binding"/>
    <property type="evidence" value="ECO:0007669"/>
    <property type="project" value="UniProtKB-KW"/>
</dbReference>
<keyword evidence="3" id="KW-0479">Metal-binding</keyword>
<dbReference type="InterPro" id="IPR013087">
    <property type="entry name" value="Znf_C2H2_type"/>
</dbReference>
<feature type="domain" description="C2H2-type" evidence="12">
    <location>
        <begin position="388"/>
        <end position="415"/>
    </location>
</feature>
<dbReference type="RefSeq" id="XP_028999188.1">
    <property type="nucleotide sequence ID" value="XM_029143355.3"/>
</dbReference>
<dbReference type="FunFam" id="3.30.160.60:FF:000912">
    <property type="entry name" value="Zinc finger protein 660"/>
    <property type="match status" value="1"/>
</dbReference>
<feature type="domain" description="C2H2-type" evidence="12">
    <location>
        <begin position="444"/>
        <end position="471"/>
    </location>
</feature>
<dbReference type="GO" id="GO:0005634">
    <property type="term" value="C:nucleus"/>
    <property type="evidence" value="ECO:0007669"/>
    <property type="project" value="UniProtKB-SubCell"/>
</dbReference>
<dbReference type="InterPro" id="IPR036236">
    <property type="entry name" value="Znf_C2H2_sf"/>
</dbReference>
<evidence type="ECO:0000256" key="2">
    <source>
        <dbReference type="ARBA" id="ARBA00006991"/>
    </source>
</evidence>
<dbReference type="GeneID" id="114851655"/>
<keyword evidence="7" id="KW-0238">DNA-binding</keyword>
<evidence type="ECO:0000256" key="8">
    <source>
        <dbReference type="ARBA" id="ARBA00023242"/>
    </source>
</evidence>
<keyword evidence="4" id="KW-0677">Repeat</keyword>
<evidence type="ECO:0000313" key="13">
    <source>
        <dbReference type="Proteomes" id="UP000515150"/>
    </source>
</evidence>
<dbReference type="Gene3D" id="3.30.160.60">
    <property type="entry name" value="Classic Zinc Finger"/>
    <property type="match status" value="4"/>
</dbReference>
<evidence type="ECO:0000256" key="6">
    <source>
        <dbReference type="ARBA" id="ARBA00022833"/>
    </source>
</evidence>
<dbReference type="GO" id="GO:0000981">
    <property type="term" value="F:DNA-binding transcription factor activity, RNA polymerase II-specific"/>
    <property type="evidence" value="ECO:0007669"/>
    <property type="project" value="TreeGrafter"/>
</dbReference>
<dbReference type="PANTHER" id="PTHR23235">
    <property type="entry name" value="KRUEPPEL-LIKE TRANSCRIPTION FACTOR"/>
    <property type="match status" value="1"/>
</dbReference>
<dbReference type="OrthoDB" id="6077919at2759"/>
<evidence type="ECO:0000256" key="10">
    <source>
        <dbReference type="SAM" id="Coils"/>
    </source>
</evidence>
<feature type="compositionally biased region" description="Basic and acidic residues" evidence="11">
    <location>
        <begin position="210"/>
        <end position="233"/>
    </location>
</feature>
<dbReference type="Pfam" id="PF00096">
    <property type="entry name" value="zf-C2H2"/>
    <property type="match status" value="3"/>
</dbReference>
<dbReference type="SMART" id="SM00355">
    <property type="entry name" value="ZnF_C2H2"/>
    <property type="match status" value="4"/>
</dbReference>
<dbReference type="FunFam" id="3.30.160.60:FF:001174">
    <property type="entry name" value="zinc finger protein 527 isoform X1"/>
    <property type="match status" value="1"/>
</dbReference>
<dbReference type="GO" id="GO:0032502">
    <property type="term" value="P:developmental process"/>
    <property type="evidence" value="ECO:0007669"/>
    <property type="project" value="UniProtKB-ARBA"/>
</dbReference>
<gene>
    <name evidence="14" type="primary">LOC114851655</name>
</gene>
<dbReference type="AlphaFoldDB" id="A0A6P7LZ54"/>
<evidence type="ECO:0000256" key="5">
    <source>
        <dbReference type="ARBA" id="ARBA00022771"/>
    </source>
</evidence>
<feature type="coiled-coil region" evidence="10">
    <location>
        <begin position="41"/>
        <end position="68"/>
    </location>
</feature>
<evidence type="ECO:0000259" key="12">
    <source>
        <dbReference type="PROSITE" id="PS50157"/>
    </source>
</evidence>
<evidence type="ECO:0000256" key="7">
    <source>
        <dbReference type="ARBA" id="ARBA00023125"/>
    </source>
</evidence>
<protein>
    <submittedName>
        <fullName evidence="14">Zinc finger protein 239-like</fullName>
    </submittedName>
</protein>
<dbReference type="Proteomes" id="UP000515150">
    <property type="component" value="Chromosome 1"/>
</dbReference>
<keyword evidence="10" id="KW-0175">Coiled coil</keyword>
<evidence type="ECO:0000256" key="3">
    <source>
        <dbReference type="ARBA" id="ARBA00022723"/>
    </source>
</evidence>
<keyword evidence="13" id="KW-1185">Reference proteome</keyword>
<sequence>MSVAADFHSQIASIMEVLANAAVAEICKVVDDGYAEVHLEMSRSQTENEFLRRKVKLLELQVARFRAERVKGGECSVSRFAGVRLLHRHSKDPLGGASLQAKTRFLTRDAGVKRSVRPDQGVDQEVVTTTKTESAEPEEELLIVKVEGAMDTAGTHHTPPLDSSGGTGGDALAALENASPGQPAGCRSETEGQKNVKNTSNPQSQDQAMEEVKEQHGLSHTLLDRQESSHSEDVELMPCSTHAPQREEGKASFNPTLTNSTSKSCTALTVHQESSGSTRDVTRVSGNSCRVRLLSEQGGGDESGEVMPLSSMRSQYQLPTCVRISEPLTDVVLDNKHNSAFNNPTADSCSLQTQHQVDNQSYGHQASSCQKQASGAAQHQQQQTSLPFACTFCPRRYAHQCHLRIHERVHTGEKPYQCSQCGKSFGQFCSLKRHQMVHTGERPFPCPHCGKQFSTSNNLKVHQSVHTGEKRFHCSKCGKNFSFHSNLIRHQALHSVR</sequence>
<dbReference type="FunFam" id="3.30.160.60:FF:000145">
    <property type="entry name" value="Zinc finger protein 574"/>
    <property type="match status" value="1"/>
</dbReference>
<evidence type="ECO:0000313" key="14">
    <source>
        <dbReference type="RefSeq" id="XP_028999188.1"/>
    </source>
</evidence>
<dbReference type="GO" id="GO:0000978">
    <property type="term" value="F:RNA polymerase II cis-regulatory region sequence-specific DNA binding"/>
    <property type="evidence" value="ECO:0007669"/>
    <property type="project" value="TreeGrafter"/>
</dbReference>
<keyword evidence="8" id="KW-0539">Nucleus</keyword>
<dbReference type="SUPFAM" id="SSF57667">
    <property type="entry name" value="beta-beta-alpha zinc fingers"/>
    <property type="match status" value="2"/>
</dbReference>
<dbReference type="FunFam" id="3.30.160.60:FF:000202">
    <property type="entry name" value="Zinc finger protein 574"/>
    <property type="match status" value="1"/>
</dbReference>
<evidence type="ECO:0000256" key="11">
    <source>
        <dbReference type="SAM" id="MobiDB-lite"/>
    </source>
</evidence>
<dbReference type="InParanoid" id="A0A6P7LZ54"/>
<evidence type="ECO:0000256" key="1">
    <source>
        <dbReference type="ARBA" id="ARBA00004123"/>
    </source>
</evidence>
<organism evidence="13 14">
    <name type="scientific">Betta splendens</name>
    <name type="common">Siamese fighting fish</name>
    <dbReference type="NCBI Taxonomy" id="158456"/>
    <lineage>
        <taxon>Eukaryota</taxon>
        <taxon>Metazoa</taxon>
        <taxon>Chordata</taxon>
        <taxon>Craniata</taxon>
        <taxon>Vertebrata</taxon>
        <taxon>Euteleostomi</taxon>
        <taxon>Actinopterygii</taxon>
        <taxon>Neopterygii</taxon>
        <taxon>Teleostei</taxon>
        <taxon>Neoteleostei</taxon>
        <taxon>Acanthomorphata</taxon>
        <taxon>Anabantaria</taxon>
        <taxon>Anabantiformes</taxon>
        <taxon>Anabantoidei</taxon>
        <taxon>Osphronemidae</taxon>
        <taxon>Betta</taxon>
    </lineage>
</organism>
<comment type="similarity">
    <text evidence="2">Belongs to the krueppel C2H2-type zinc-finger protein family.</text>
</comment>
<evidence type="ECO:0000256" key="9">
    <source>
        <dbReference type="PROSITE-ProRule" id="PRU00042"/>
    </source>
</evidence>
<name>A0A6P7LZ54_BETSP</name>
<dbReference type="PROSITE" id="PS50157">
    <property type="entry name" value="ZINC_FINGER_C2H2_2"/>
    <property type="match status" value="4"/>
</dbReference>
<feature type="domain" description="C2H2-type" evidence="12">
    <location>
        <begin position="416"/>
        <end position="443"/>
    </location>
</feature>
<feature type="region of interest" description="Disordered" evidence="11">
    <location>
        <begin position="152"/>
        <end position="258"/>
    </location>
</feature>
<feature type="domain" description="C2H2-type" evidence="12">
    <location>
        <begin position="472"/>
        <end position="497"/>
    </location>
</feature>
<dbReference type="PANTHER" id="PTHR23235:SF142">
    <property type="entry name" value="ZINC FINGER PROTEIN 384"/>
    <property type="match status" value="1"/>
</dbReference>
<reference evidence="14" key="1">
    <citation type="submission" date="2025-08" db="UniProtKB">
        <authorList>
            <consortium name="RefSeq"/>
        </authorList>
    </citation>
    <scope>IDENTIFICATION</scope>
</reference>
<accession>A0A6P7LZ54</accession>
<evidence type="ECO:0000256" key="4">
    <source>
        <dbReference type="ARBA" id="ARBA00022737"/>
    </source>
</evidence>
<dbReference type="PROSITE" id="PS00028">
    <property type="entry name" value="ZINC_FINGER_C2H2_1"/>
    <property type="match status" value="4"/>
</dbReference>
<proteinExistence type="inferred from homology"/>